<dbReference type="Proteomes" id="UP001498935">
    <property type="component" value="Unassembled WGS sequence"/>
</dbReference>
<name>A0ABP9U0R0_9MICO</name>
<evidence type="ECO:0000313" key="2">
    <source>
        <dbReference type="Proteomes" id="UP001498935"/>
    </source>
</evidence>
<reference evidence="1 2" key="1">
    <citation type="submission" date="2024-02" db="EMBL/GenBank/DDBJ databases">
        <title>Characterization of antibiotic resistant novel bacterial strains and their environmental applications.</title>
        <authorList>
            <person name="Manzoor S."/>
            <person name="Abbas S."/>
            <person name="Arshad M."/>
            <person name="Li W.J."/>
            <person name="Ahmed I."/>
        </authorList>
    </citation>
    <scope>NUCLEOTIDE SEQUENCE [LARGE SCALE GENOMIC DNA]</scope>
    <source>
        <strain evidence="1 2">KACC 15558</strain>
    </source>
</reference>
<accession>A0ABP9U0R0</accession>
<protein>
    <submittedName>
        <fullName evidence="1">Uncharacterized protein</fullName>
    </submittedName>
</protein>
<keyword evidence="2" id="KW-1185">Reference proteome</keyword>
<gene>
    <name evidence="1" type="ORF">KACC15558_15660</name>
</gene>
<evidence type="ECO:0000313" key="1">
    <source>
        <dbReference type="EMBL" id="GAA5340526.1"/>
    </source>
</evidence>
<organism evidence="1 2">
    <name type="scientific">Brevibacterium ammoniilyticum</name>
    <dbReference type="NCBI Taxonomy" id="1046555"/>
    <lineage>
        <taxon>Bacteria</taxon>
        <taxon>Bacillati</taxon>
        <taxon>Actinomycetota</taxon>
        <taxon>Actinomycetes</taxon>
        <taxon>Micrococcales</taxon>
        <taxon>Brevibacteriaceae</taxon>
        <taxon>Brevibacterium</taxon>
    </lineage>
</organism>
<comment type="caution">
    <text evidence="1">The sequence shown here is derived from an EMBL/GenBank/DDBJ whole genome shotgun (WGS) entry which is preliminary data.</text>
</comment>
<sequence length="74" mass="8526">MPGLGRRCRRHIVEMLLQEVSQLRIIEVGGHNRQHALIESQTGPTVNFPAEHLTPALRRRDRPVVFMMWNSDGI</sequence>
<dbReference type="EMBL" id="BAABNP010000005">
    <property type="protein sequence ID" value="GAA5340526.1"/>
    <property type="molecule type" value="Genomic_DNA"/>
</dbReference>
<proteinExistence type="predicted"/>